<feature type="region of interest" description="Disordered" evidence="1">
    <location>
        <begin position="1"/>
        <end position="22"/>
    </location>
</feature>
<accession>A0A1I8FH02</accession>
<feature type="region of interest" description="Disordered" evidence="1">
    <location>
        <begin position="261"/>
        <end position="288"/>
    </location>
</feature>
<evidence type="ECO:0000313" key="2">
    <source>
        <dbReference type="Proteomes" id="UP000095280"/>
    </source>
</evidence>
<dbReference type="WBParaSite" id="maker-unitig_33590-snap-gene-0.2-mRNA-1">
    <property type="protein sequence ID" value="maker-unitig_33590-snap-gene-0.2-mRNA-1"/>
    <property type="gene ID" value="maker-unitig_33590-snap-gene-0.2"/>
</dbReference>
<dbReference type="Proteomes" id="UP000095280">
    <property type="component" value="Unplaced"/>
</dbReference>
<proteinExistence type="predicted"/>
<evidence type="ECO:0000256" key="1">
    <source>
        <dbReference type="SAM" id="MobiDB-lite"/>
    </source>
</evidence>
<organism evidence="2 3">
    <name type="scientific">Macrostomum lignano</name>
    <dbReference type="NCBI Taxonomy" id="282301"/>
    <lineage>
        <taxon>Eukaryota</taxon>
        <taxon>Metazoa</taxon>
        <taxon>Spiralia</taxon>
        <taxon>Lophotrochozoa</taxon>
        <taxon>Platyhelminthes</taxon>
        <taxon>Rhabditophora</taxon>
        <taxon>Macrostomorpha</taxon>
        <taxon>Macrostomida</taxon>
        <taxon>Macrostomidae</taxon>
        <taxon>Macrostomum</taxon>
    </lineage>
</organism>
<feature type="compositionally biased region" description="Low complexity" evidence="1">
    <location>
        <begin position="261"/>
        <end position="287"/>
    </location>
</feature>
<protein>
    <submittedName>
        <fullName evidence="3">EGF-like domain-containing protein</fullName>
    </submittedName>
</protein>
<name>A0A1I8FH02_9PLAT</name>
<reference evidence="3" key="1">
    <citation type="submission" date="2016-11" db="UniProtKB">
        <authorList>
            <consortium name="WormBaseParasite"/>
        </authorList>
    </citation>
    <scope>IDENTIFICATION</scope>
</reference>
<dbReference type="AlphaFoldDB" id="A0A1I8FH02"/>
<evidence type="ECO:0000313" key="3">
    <source>
        <dbReference type="WBParaSite" id="maker-unitig_33590-snap-gene-0.2-mRNA-1"/>
    </source>
</evidence>
<keyword evidence="2" id="KW-1185">Reference proteome</keyword>
<sequence length="317" mass="33574">VPPASRCAGGPASPGVLAPPSPAATGTARCGRGQSHVFEQNCARHNCTCSPGVAGSDIRLPGEQRQQVLQGWRDRHGDRRQRPDALRLPARTLTARSPSPTAELTCRDIRTGEAKQKGQQVTTVSGGVTYICTCAGVDGFQNCRTEEAVRNEGRCLDAASGSYVERDGAVLHCTCGHQCLRELPVSALQRRQRIPTRKAGEKVTVENGGVMFVCDCAGLEGYRNCLTKEQFDNAGKCKDIEGRYVDRGQRYRCATAGCATSAPATGTTGARSAAPSGPAAPAEAGNSNISEGLNSARLSGAIKKLISNYDNRLRPNF</sequence>